<dbReference type="AlphaFoldDB" id="A0A951MDE9"/>
<dbReference type="Pfam" id="PF09837">
    <property type="entry name" value="DUF2064"/>
    <property type="match status" value="1"/>
</dbReference>
<protein>
    <submittedName>
        <fullName evidence="1">Glycosyltransferase</fullName>
    </submittedName>
</protein>
<proteinExistence type="predicted"/>
<reference evidence="1 2" key="1">
    <citation type="journal article" date="2020" name="Syst. Appl. Microbiol.">
        <title>Arthrospiribacter ruber gen. nov., sp. nov., a novel bacterium isolated from Arthrospira cultures.</title>
        <authorList>
            <person name="Waleron M."/>
            <person name="Misztak A."/>
            <person name="Waleron M.M."/>
            <person name="Furmaniak M."/>
            <person name="Mrozik A."/>
            <person name="Waleron K."/>
        </authorList>
    </citation>
    <scope>NUCLEOTIDE SEQUENCE [LARGE SCALE GENOMIC DNA]</scope>
    <source>
        <strain evidence="1 2">DPMB0001</strain>
    </source>
</reference>
<evidence type="ECO:0000313" key="2">
    <source>
        <dbReference type="Proteomes" id="UP000727490"/>
    </source>
</evidence>
<accession>A0A951MDE9</accession>
<evidence type="ECO:0000313" key="1">
    <source>
        <dbReference type="EMBL" id="MBW3468492.1"/>
    </source>
</evidence>
<dbReference type="EMBL" id="RPHB01000005">
    <property type="protein sequence ID" value="MBW3468492.1"/>
    <property type="molecule type" value="Genomic_DNA"/>
</dbReference>
<sequence length="226" mass="25839">MAVLPEQDPVVEGLQHNMARSSKNAIIVFQKNLISGKVKTRLAKTLGDEVAMEIYRSLIKSTYDEISKLKEVDIFIYLSDYVEELPFDIKGKIYKIHAQKGKDLGERMNEAFKDCFDHGYEKCLIIGTDCPEITAQDLQLALDKLYFKDLVIGPAEDGGYYLLGIKKHTPSLFESINWSTDQVMTSTIQKAEEQGLSYDKLKTLNDIDTEEDWKLYKLKKTNEQLP</sequence>
<dbReference type="PANTHER" id="PTHR36529:SF1">
    <property type="entry name" value="GLYCOSYLTRANSFERASE"/>
    <property type="match status" value="1"/>
</dbReference>
<name>A0A951MDE9_9BACT</name>
<organism evidence="1 2">
    <name type="scientific">Arthrospiribacter ruber</name>
    <dbReference type="NCBI Taxonomy" id="2487934"/>
    <lineage>
        <taxon>Bacteria</taxon>
        <taxon>Pseudomonadati</taxon>
        <taxon>Bacteroidota</taxon>
        <taxon>Cytophagia</taxon>
        <taxon>Cytophagales</taxon>
        <taxon>Cyclobacteriaceae</taxon>
        <taxon>Arthrospiribacter</taxon>
    </lineage>
</organism>
<dbReference type="InterPro" id="IPR018641">
    <property type="entry name" value="Trfase_1_rSAM/seldom-assoc"/>
</dbReference>
<keyword evidence="2" id="KW-1185">Reference proteome</keyword>
<dbReference type="PANTHER" id="PTHR36529">
    <property type="entry name" value="SLL1095 PROTEIN"/>
    <property type="match status" value="1"/>
</dbReference>
<comment type="caution">
    <text evidence="1">The sequence shown here is derived from an EMBL/GenBank/DDBJ whole genome shotgun (WGS) entry which is preliminary data.</text>
</comment>
<dbReference type="NCBIfam" id="TIGR04282">
    <property type="entry name" value="glyco_like_cofC"/>
    <property type="match status" value="1"/>
</dbReference>
<dbReference type="RefSeq" id="WP_219289880.1">
    <property type="nucleotide sequence ID" value="NZ_RPHB01000005.1"/>
</dbReference>
<dbReference type="Proteomes" id="UP000727490">
    <property type="component" value="Unassembled WGS sequence"/>
</dbReference>
<gene>
    <name evidence="1" type="ORF">EGN73_11815</name>
</gene>